<evidence type="ECO:0000256" key="2">
    <source>
        <dbReference type="ARBA" id="ARBA00022722"/>
    </source>
</evidence>
<dbReference type="GeneID" id="13301826"/>
<keyword evidence="2" id="KW-0540">Nuclease</keyword>
<dbReference type="InterPro" id="IPR051749">
    <property type="entry name" value="PINc/VapC_TA_RNase"/>
</dbReference>
<sequence length="123" mass="14061">MGAVLDTNVIIEIARGNRRILEKVLSTDSTFYITSITKFEIFLGFPKKEELIWLNSLEELPFDGKSAEIAAYLYKKLREKGIMLGIRDLFIGSIALVNDLPLITLDKDFLHLKEFGLEVEILR</sequence>
<reference evidence="7 8" key="1">
    <citation type="submission" date="2017-08" db="EMBL/GenBank/DDBJ databases">
        <title>Resequencing and Reannotation of the genome of Pyrococcus furiosus type strain DSM3638.</title>
        <authorList>
            <person name="Reichelt R.M."/>
            <person name="Bunk B."/>
        </authorList>
    </citation>
    <scope>NUCLEOTIDE SEQUENCE [LARGE SCALE GENOMIC DNA]</scope>
    <source>
        <strain evidence="7 8">DSM 3638</strain>
    </source>
</reference>
<evidence type="ECO:0000313" key="7">
    <source>
        <dbReference type="EMBL" id="QEK78870.1"/>
    </source>
</evidence>
<dbReference type="CDD" id="cd09881">
    <property type="entry name" value="PIN_VapC4-5_FitB-like"/>
    <property type="match status" value="1"/>
</dbReference>
<evidence type="ECO:0000256" key="5">
    <source>
        <dbReference type="ARBA" id="ARBA00022842"/>
    </source>
</evidence>
<evidence type="ECO:0000256" key="1">
    <source>
        <dbReference type="ARBA" id="ARBA00022649"/>
    </source>
</evidence>
<evidence type="ECO:0000259" key="6">
    <source>
        <dbReference type="Pfam" id="PF01850"/>
    </source>
</evidence>
<proteinExistence type="predicted"/>
<dbReference type="Proteomes" id="UP000324354">
    <property type="component" value="Chromosome"/>
</dbReference>
<dbReference type="GeneID" id="41713030"/>
<dbReference type="GO" id="GO:0016787">
    <property type="term" value="F:hydrolase activity"/>
    <property type="evidence" value="ECO:0007669"/>
    <property type="project" value="UniProtKB-KW"/>
</dbReference>
<keyword evidence="1" id="KW-1277">Toxin-antitoxin system</keyword>
<dbReference type="EMBL" id="CP023154">
    <property type="protein sequence ID" value="QEK78870.1"/>
    <property type="molecule type" value="Genomic_DNA"/>
</dbReference>
<name>A0A5C0XVP4_PYRFU</name>
<keyword evidence="4" id="KW-0378">Hydrolase</keyword>
<protein>
    <submittedName>
        <fullName evidence="7">PIN domain-containing protein</fullName>
    </submittedName>
</protein>
<dbReference type="OrthoDB" id="85877at2157"/>
<keyword evidence="5" id="KW-0460">Magnesium</keyword>
<dbReference type="RefSeq" id="WP_011012366.1">
    <property type="nucleotide sequence ID" value="NC_003413.1"/>
</dbReference>
<dbReference type="PANTHER" id="PTHR42740">
    <property type="entry name" value="RIBONUCLEASE VAPC3"/>
    <property type="match status" value="1"/>
</dbReference>
<evidence type="ECO:0000256" key="4">
    <source>
        <dbReference type="ARBA" id="ARBA00022801"/>
    </source>
</evidence>
<gene>
    <name evidence="7" type="ORF">PFDSM3638_06115</name>
</gene>
<dbReference type="Pfam" id="PF01850">
    <property type="entry name" value="PIN"/>
    <property type="match status" value="1"/>
</dbReference>
<keyword evidence="3" id="KW-0479">Metal-binding</keyword>
<accession>A0A5C0XVP4</accession>
<dbReference type="SUPFAM" id="SSF88723">
    <property type="entry name" value="PIN domain-like"/>
    <property type="match status" value="1"/>
</dbReference>
<dbReference type="GO" id="GO:0046872">
    <property type="term" value="F:metal ion binding"/>
    <property type="evidence" value="ECO:0007669"/>
    <property type="project" value="UniProtKB-KW"/>
</dbReference>
<dbReference type="InterPro" id="IPR002716">
    <property type="entry name" value="PIN_dom"/>
</dbReference>
<dbReference type="Gene3D" id="3.40.50.1010">
    <property type="entry name" value="5'-nuclease"/>
    <property type="match status" value="1"/>
</dbReference>
<organism evidence="7 8">
    <name type="scientific">Pyrococcus furiosus (strain ATCC 43587 / DSM 3638 / JCM 8422 / Vc1)</name>
    <dbReference type="NCBI Taxonomy" id="186497"/>
    <lineage>
        <taxon>Archaea</taxon>
        <taxon>Methanobacteriati</taxon>
        <taxon>Methanobacteriota</taxon>
        <taxon>Thermococci</taxon>
        <taxon>Thermococcales</taxon>
        <taxon>Thermococcaceae</taxon>
        <taxon>Pyrococcus</taxon>
    </lineage>
</organism>
<feature type="domain" description="PIN" evidence="6">
    <location>
        <begin position="4"/>
        <end position="112"/>
    </location>
</feature>
<dbReference type="AlphaFoldDB" id="A0A5C0XVP4"/>
<evidence type="ECO:0000256" key="3">
    <source>
        <dbReference type="ARBA" id="ARBA00022723"/>
    </source>
</evidence>
<evidence type="ECO:0000313" key="8">
    <source>
        <dbReference type="Proteomes" id="UP000324354"/>
    </source>
</evidence>
<dbReference type="PANTHER" id="PTHR42740:SF1">
    <property type="entry name" value="RIBONUCLEASE VAPC3"/>
    <property type="match status" value="1"/>
</dbReference>
<dbReference type="InterPro" id="IPR029060">
    <property type="entry name" value="PIN-like_dom_sf"/>
</dbReference>
<dbReference type="GO" id="GO:0004540">
    <property type="term" value="F:RNA nuclease activity"/>
    <property type="evidence" value="ECO:0007669"/>
    <property type="project" value="TreeGrafter"/>
</dbReference>